<evidence type="ECO:0000256" key="5">
    <source>
        <dbReference type="SAM" id="Phobius"/>
    </source>
</evidence>
<feature type="transmembrane region" description="Helical" evidence="5">
    <location>
        <begin position="73"/>
        <end position="94"/>
    </location>
</feature>
<evidence type="ECO:0000256" key="1">
    <source>
        <dbReference type="ARBA" id="ARBA00004141"/>
    </source>
</evidence>
<reference evidence="7" key="1">
    <citation type="submission" date="2022-05" db="EMBL/GenBank/DDBJ databases">
        <authorList>
            <person name="Sun X."/>
        </authorList>
    </citation>
    <scope>NUCLEOTIDE SEQUENCE</scope>
    <source>
        <strain evidence="7">Ai-910</strain>
    </source>
</reference>
<protein>
    <submittedName>
        <fullName evidence="7">TM2 domain-containing protein</fullName>
    </submittedName>
</protein>
<feature type="domain" description="TM2" evidence="6">
    <location>
        <begin position="50"/>
        <end position="92"/>
    </location>
</feature>
<keyword evidence="2 5" id="KW-0812">Transmembrane</keyword>
<reference evidence="7" key="2">
    <citation type="submission" date="2022-06" db="EMBL/GenBank/DDBJ databases">
        <title>Xiashengella guii gen. nov. sp. nov., a bacterium isolated form anaerobic digestion tank.</title>
        <authorList>
            <person name="Huang H."/>
        </authorList>
    </citation>
    <scope>NUCLEOTIDE SEQUENCE</scope>
    <source>
        <strain evidence="7">Ai-910</strain>
    </source>
</reference>
<evidence type="ECO:0000313" key="8">
    <source>
        <dbReference type="Proteomes" id="UP001056426"/>
    </source>
</evidence>
<dbReference type="EMBL" id="CP098400">
    <property type="protein sequence ID" value="URW79149.1"/>
    <property type="molecule type" value="Genomic_DNA"/>
</dbReference>
<dbReference type="RefSeq" id="WP_250722800.1">
    <property type="nucleotide sequence ID" value="NZ_CP098400.1"/>
</dbReference>
<name>A0A9J6ZN55_9BACT</name>
<evidence type="ECO:0000259" key="6">
    <source>
        <dbReference type="Pfam" id="PF05154"/>
    </source>
</evidence>
<keyword evidence="3 5" id="KW-1133">Transmembrane helix</keyword>
<dbReference type="Proteomes" id="UP001056426">
    <property type="component" value="Chromosome"/>
</dbReference>
<comment type="subcellular location">
    <subcellularLocation>
        <location evidence="1">Membrane</location>
        <topology evidence="1">Multi-pass membrane protein</topology>
    </subcellularLocation>
</comment>
<feature type="transmembrane region" description="Helical" evidence="5">
    <location>
        <begin position="46"/>
        <end position="67"/>
    </location>
</feature>
<accession>A0A9J6ZN55</accession>
<dbReference type="KEGG" id="alkq:M9189_09820"/>
<evidence type="ECO:0000256" key="2">
    <source>
        <dbReference type="ARBA" id="ARBA00022692"/>
    </source>
</evidence>
<evidence type="ECO:0000313" key="7">
    <source>
        <dbReference type="EMBL" id="URW79149.1"/>
    </source>
</evidence>
<proteinExistence type="predicted"/>
<evidence type="ECO:0000256" key="4">
    <source>
        <dbReference type="ARBA" id="ARBA00023136"/>
    </source>
</evidence>
<dbReference type="GO" id="GO:0016020">
    <property type="term" value="C:membrane"/>
    <property type="evidence" value="ECO:0007669"/>
    <property type="project" value="UniProtKB-SubCell"/>
</dbReference>
<dbReference type="AlphaFoldDB" id="A0A9J6ZN55"/>
<keyword evidence="4 5" id="KW-0472">Membrane</keyword>
<dbReference type="Pfam" id="PF05154">
    <property type="entry name" value="TM2"/>
    <property type="match status" value="1"/>
</dbReference>
<gene>
    <name evidence="7" type="ORF">M9189_09820</name>
</gene>
<keyword evidence="8" id="KW-1185">Reference proteome</keyword>
<evidence type="ECO:0000256" key="3">
    <source>
        <dbReference type="ARBA" id="ARBA00022989"/>
    </source>
</evidence>
<sequence length="114" mass="13114">MEKIYQLIPDADIMELQYLDSILSGKSEEQIKQFALVYRSRRRDPIIILITALIGLFFVAGIHRFLLNQIGMGILYLLTGGLCLIGTIVDLINYKNLAFEYNQKVAQEILMFTR</sequence>
<organism evidence="7 8">
    <name type="scientific">Xiashengella succiniciproducens</name>
    <dbReference type="NCBI Taxonomy" id="2949635"/>
    <lineage>
        <taxon>Bacteria</taxon>
        <taxon>Pseudomonadati</taxon>
        <taxon>Bacteroidota</taxon>
        <taxon>Bacteroidia</taxon>
        <taxon>Marinilabiliales</taxon>
        <taxon>Marinilabiliaceae</taxon>
        <taxon>Xiashengella</taxon>
    </lineage>
</organism>
<dbReference type="InterPro" id="IPR007829">
    <property type="entry name" value="TM2"/>
</dbReference>